<keyword evidence="1" id="KW-0670">Pyruvate</keyword>
<evidence type="ECO:0000313" key="2">
    <source>
        <dbReference type="Proteomes" id="UP000182160"/>
    </source>
</evidence>
<dbReference type="Gene3D" id="3.30.429.10">
    <property type="entry name" value="Macrophage Migration Inhibitory Factor"/>
    <property type="match status" value="1"/>
</dbReference>
<accession>A0A1H8D9V4</accession>
<protein>
    <submittedName>
        <fullName evidence="1">Phenylpyruvate tautomerase PptA, 4-oxalocrotonate tautomerase family</fullName>
    </submittedName>
</protein>
<evidence type="ECO:0000313" key="1">
    <source>
        <dbReference type="EMBL" id="SEN03267.1"/>
    </source>
</evidence>
<dbReference type="AlphaFoldDB" id="A0A1H8D9V4"/>
<dbReference type="SUPFAM" id="SSF55331">
    <property type="entry name" value="Tautomerase/MIF"/>
    <property type="match status" value="1"/>
</dbReference>
<dbReference type="RefSeq" id="WP_074786735.1">
    <property type="nucleotide sequence ID" value="NZ_FOBO01000011.1"/>
</dbReference>
<proteinExistence type="predicted"/>
<sequence>MPLIQVDAPEGDLDKSQQDALMSKLSNAVLKAEGAPLESAGGQSLVWAHFNEKPQGTFYVGGAPQEKPPFRIAVTTPQGALNDETRKSLVAEIGRIVDDIVGLYDGRLNHWAMLYEVTDGGWAGAGQVFRLGDIQQVMEIKAA</sequence>
<name>A0A1H8D9V4_9RHOB</name>
<dbReference type="Proteomes" id="UP000182160">
    <property type="component" value="Unassembled WGS sequence"/>
</dbReference>
<dbReference type="EMBL" id="FOBO01000011">
    <property type="protein sequence ID" value="SEN03267.1"/>
    <property type="molecule type" value="Genomic_DNA"/>
</dbReference>
<gene>
    <name evidence="1" type="ORF">SAMN04488077_11132</name>
</gene>
<reference evidence="1 2" key="1">
    <citation type="submission" date="2016-10" db="EMBL/GenBank/DDBJ databases">
        <authorList>
            <person name="de Groot N.N."/>
        </authorList>
    </citation>
    <scope>NUCLEOTIDE SEQUENCE [LARGE SCALE GENOMIC DNA]</scope>
    <source>
        <strain evidence="1 2">DSM 11457</strain>
    </source>
</reference>
<organism evidence="1 2">
    <name type="scientific">Roseovarius tolerans</name>
    <dbReference type="NCBI Taxonomy" id="74031"/>
    <lineage>
        <taxon>Bacteria</taxon>
        <taxon>Pseudomonadati</taxon>
        <taxon>Pseudomonadota</taxon>
        <taxon>Alphaproteobacteria</taxon>
        <taxon>Rhodobacterales</taxon>
        <taxon>Roseobacteraceae</taxon>
        <taxon>Roseovarius</taxon>
    </lineage>
</organism>
<dbReference type="InterPro" id="IPR014347">
    <property type="entry name" value="Tautomerase/MIF_sf"/>
</dbReference>